<dbReference type="AlphaFoldDB" id="A0A5N4B8Q8"/>
<reference evidence="1 2" key="1">
    <citation type="journal article" date="2018" name="Elife">
        <title>Firefly genomes illuminate parallel origins of bioluminescence in beetles.</title>
        <authorList>
            <person name="Fallon T.R."/>
            <person name="Lower S.E."/>
            <person name="Chang C.H."/>
            <person name="Bessho-Uehara M."/>
            <person name="Martin G.J."/>
            <person name="Bewick A.J."/>
            <person name="Behringer M."/>
            <person name="Debat H.J."/>
            <person name="Wong I."/>
            <person name="Day J.C."/>
            <person name="Suvorov A."/>
            <person name="Silva C.J."/>
            <person name="Stanger-Hall K.F."/>
            <person name="Hall D.W."/>
            <person name="Schmitz R.J."/>
            <person name="Nelson D.R."/>
            <person name="Lewis S.M."/>
            <person name="Shigenobu S."/>
            <person name="Bybee S.M."/>
            <person name="Larracuente A.M."/>
            <person name="Oba Y."/>
            <person name="Weng J.K."/>
        </authorList>
    </citation>
    <scope>NUCLEOTIDE SEQUENCE [LARGE SCALE GENOMIC DNA]</scope>
    <source>
        <strain evidence="1">1611_PpyrPB1</strain>
        <tissue evidence="1">Whole body</tissue>
    </source>
</reference>
<dbReference type="InParanoid" id="A0A5N4B8Q8"/>
<comment type="caution">
    <text evidence="1">The sequence shown here is derived from an EMBL/GenBank/DDBJ whole genome shotgun (WGS) entry which is preliminary data.</text>
</comment>
<protein>
    <submittedName>
        <fullName evidence="1">Uncharacterized protein</fullName>
    </submittedName>
</protein>
<organism evidence="1 2">
    <name type="scientific">Photinus pyralis</name>
    <name type="common">Common eastern firefly</name>
    <name type="synonym">Lampyris pyralis</name>
    <dbReference type="NCBI Taxonomy" id="7054"/>
    <lineage>
        <taxon>Eukaryota</taxon>
        <taxon>Metazoa</taxon>
        <taxon>Ecdysozoa</taxon>
        <taxon>Arthropoda</taxon>
        <taxon>Hexapoda</taxon>
        <taxon>Insecta</taxon>
        <taxon>Pterygota</taxon>
        <taxon>Neoptera</taxon>
        <taxon>Endopterygota</taxon>
        <taxon>Coleoptera</taxon>
        <taxon>Polyphaga</taxon>
        <taxon>Elateriformia</taxon>
        <taxon>Elateroidea</taxon>
        <taxon>Lampyridae</taxon>
        <taxon>Lampyrinae</taxon>
        <taxon>Photinus</taxon>
    </lineage>
</organism>
<evidence type="ECO:0000313" key="1">
    <source>
        <dbReference type="EMBL" id="KAB0805590.1"/>
    </source>
</evidence>
<name>A0A5N4B8Q8_PHOPY</name>
<sequence length="456" mass="50707">MERQLLSPLDEYACVASLKFYLKTELLMEFFTKLALNETICPISNCSVTLADVTDAAELSKLSTNVLAKGSESLNLNDTRLYEAVMKCNMTVKSTLYYFQLFDMTFSEIYNKFVNSLTAPEEMVQSSLKAINVSLPDFMAAVAYGNDKNRLTILSKGNYSLNNVNAILNITRKNFTEIISCIPLNKILQNLSKVNSTKLQNFVIDAGITSNKSISFFKQFNISLTTFLKRQQFADIVDDIYKSLNKEEALGVFVARQVAITVKRAITVDSFLRNASDFLGNYSQLFLESVANPLNKYQVKRIAVSSNHYSREVAHIYSATPFLGKLVNISSTQNLSRLTNCTYVSKLPGGGLFVENITDAHVDKVTFTAIKSSKTTYNLGSPLFCKSLLYGLAIENYPKYIKFTSFEVNSTIKPILPGPNEVSTTPSATTKSSESSSNSNRIILSLILITTSILQL</sequence>
<dbReference type="EMBL" id="VVIM01000001">
    <property type="protein sequence ID" value="KAB0805590.1"/>
    <property type="molecule type" value="Genomic_DNA"/>
</dbReference>
<evidence type="ECO:0000313" key="2">
    <source>
        <dbReference type="Proteomes" id="UP000327044"/>
    </source>
</evidence>
<gene>
    <name evidence="1" type="ORF">PPYR_02560</name>
</gene>
<dbReference type="Proteomes" id="UP000327044">
    <property type="component" value="Unassembled WGS sequence"/>
</dbReference>
<accession>A0A5N4B8Q8</accession>
<proteinExistence type="predicted"/>
<keyword evidence="2" id="KW-1185">Reference proteome</keyword>